<evidence type="ECO:0000313" key="4">
    <source>
        <dbReference type="EMBL" id="ODN04484.1"/>
    </source>
</evidence>
<dbReference type="OrthoDB" id="6359871at2759"/>
<dbReference type="GO" id="GO:0000981">
    <property type="term" value="F:DNA-binding transcription factor activity, RNA polymerase II-specific"/>
    <property type="evidence" value="ECO:0007669"/>
    <property type="project" value="TreeGrafter"/>
</dbReference>
<name>A0A1D2NGU0_ORCCI</name>
<comment type="caution">
    <text evidence="4">The sequence shown here is derived from an EMBL/GenBank/DDBJ whole genome shotgun (WGS) entry which is preliminary data.</text>
</comment>
<keyword evidence="1" id="KW-0863">Zinc-finger</keyword>
<feature type="compositionally biased region" description="Polar residues" evidence="2">
    <location>
        <begin position="219"/>
        <end position="231"/>
    </location>
</feature>
<dbReference type="SMART" id="SM00355">
    <property type="entry name" value="ZnF_C2H2"/>
    <property type="match status" value="2"/>
</dbReference>
<keyword evidence="5" id="KW-1185">Reference proteome</keyword>
<keyword evidence="1" id="KW-0479">Metal-binding</keyword>
<feature type="region of interest" description="Disordered" evidence="2">
    <location>
        <begin position="208"/>
        <end position="237"/>
    </location>
</feature>
<protein>
    <submittedName>
        <fullName evidence="4">Zinc finger and BTB domain-containing protein 17</fullName>
    </submittedName>
</protein>
<dbReference type="EMBL" id="LJIJ01000042">
    <property type="protein sequence ID" value="ODN04484.1"/>
    <property type="molecule type" value="Genomic_DNA"/>
</dbReference>
<dbReference type="InterPro" id="IPR050457">
    <property type="entry name" value="ZnFinger_BTB_dom_contain"/>
</dbReference>
<evidence type="ECO:0000259" key="3">
    <source>
        <dbReference type="PROSITE" id="PS50157"/>
    </source>
</evidence>
<gene>
    <name evidence="4" type="ORF">Ocin01_02209</name>
</gene>
<dbReference type="STRING" id="48709.A0A1D2NGU0"/>
<dbReference type="Proteomes" id="UP000094527">
    <property type="component" value="Unassembled WGS sequence"/>
</dbReference>
<dbReference type="PROSITE" id="PS50157">
    <property type="entry name" value="ZINC_FINGER_C2H2_2"/>
    <property type="match status" value="1"/>
</dbReference>
<dbReference type="InterPro" id="IPR036236">
    <property type="entry name" value="Znf_C2H2_sf"/>
</dbReference>
<dbReference type="InterPro" id="IPR013087">
    <property type="entry name" value="Znf_C2H2_type"/>
</dbReference>
<dbReference type="PANTHER" id="PTHR46105:SF28">
    <property type="entry name" value="ZINC FINGER PROTEIN 37-LIKE"/>
    <property type="match status" value="1"/>
</dbReference>
<dbReference type="Gene3D" id="3.30.160.60">
    <property type="entry name" value="Classic Zinc Finger"/>
    <property type="match status" value="1"/>
</dbReference>
<organism evidence="4 5">
    <name type="scientific">Orchesella cincta</name>
    <name type="common">Springtail</name>
    <name type="synonym">Podura cincta</name>
    <dbReference type="NCBI Taxonomy" id="48709"/>
    <lineage>
        <taxon>Eukaryota</taxon>
        <taxon>Metazoa</taxon>
        <taxon>Ecdysozoa</taxon>
        <taxon>Arthropoda</taxon>
        <taxon>Hexapoda</taxon>
        <taxon>Collembola</taxon>
        <taxon>Entomobryomorpha</taxon>
        <taxon>Entomobryoidea</taxon>
        <taxon>Orchesellidae</taxon>
        <taxon>Orchesellinae</taxon>
        <taxon>Orchesella</taxon>
    </lineage>
</organism>
<sequence length="532" mass="59895">MGKVVFEINTKGICLLCLDKSAESRSFDFENKRTAFRMLLRYLKINVLKLGNFPPFFLQALDAVGESSAEVGVTMCGSCAEGTLRFRQLYQEFERIRLQLDEYVRSLYGSMVNGGHQQDRVREYQRHIRSLSGGDLFTASFGESLKKEILQKCAAKVDASTPKITLTKLPSVIGVIVPTYAGSQLPSYTPATLPPTIIELENTIGGKVKPPTAKRSKTKFSNPISTISNVGSAEPEMQTETAMISNDITEDFSKGASIDEIDEASYENAVVKVEIEMGDNESNAEDSVQDVSTLSNDAETSQYTNGQFHNEIESNLSSAKESYSINVGGNTSYDTTTGMFSKAVNPSRASKTRRPYLKNYTRKRKQRIRKFVPCDECGKTVRNDHLPRHKLNHTGEKPYECQYCSRKYRDAFLKLMHVKSTHTMKFYASDLPRGTTLEKVNEAVESILSDDATNSGRRQECPYCYKKLQEGQKSESRTHILHRHFDKVQILLQNQLGHQEGCYPFSEHFMANFPYMQNDAMQVQQSTTTALL</sequence>
<dbReference type="PANTHER" id="PTHR46105">
    <property type="entry name" value="AGAP004733-PA"/>
    <property type="match status" value="1"/>
</dbReference>
<keyword evidence="1" id="KW-0862">Zinc</keyword>
<evidence type="ECO:0000313" key="5">
    <source>
        <dbReference type="Proteomes" id="UP000094527"/>
    </source>
</evidence>
<dbReference type="GO" id="GO:0008270">
    <property type="term" value="F:zinc ion binding"/>
    <property type="evidence" value="ECO:0007669"/>
    <property type="project" value="UniProtKB-KW"/>
</dbReference>
<accession>A0A1D2NGU0</accession>
<proteinExistence type="predicted"/>
<evidence type="ECO:0000256" key="1">
    <source>
        <dbReference type="PROSITE-ProRule" id="PRU00042"/>
    </source>
</evidence>
<feature type="domain" description="C2H2-type" evidence="3">
    <location>
        <begin position="372"/>
        <end position="398"/>
    </location>
</feature>
<dbReference type="GO" id="GO:0000978">
    <property type="term" value="F:RNA polymerase II cis-regulatory region sequence-specific DNA binding"/>
    <property type="evidence" value="ECO:0007669"/>
    <property type="project" value="TreeGrafter"/>
</dbReference>
<dbReference type="PROSITE" id="PS00028">
    <property type="entry name" value="ZINC_FINGER_C2H2_1"/>
    <property type="match status" value="1"/>
</dbReference>
<evidence type="ECO:0000256" key="2">
    <source>
        <dbReference type="SAM" id="MobiDB-lite"/>
    </source>
</evidence>
<reference evidence="4 5" key="1">
    <citation type="journal article" date="2016" name="Genome Biol. Evol.">
        <title>Gene Family Evolution Reflects Adaptation to Soil Environmental Stressors in the Genome of the Collembolan Orchesella cincta.</title>
        <authorList>
            <person name="Faddeeva-Vakhrusheva A."/>
            <person name="Derks M.F."/>
            <person name="Anvar S.Y."/>
            <person name="Agamennone V."/>
            <person name="Suring W."/>
            <person name="Smit S."/>
            <person name="van Straalen N.M."/>
            <person name="Roelofs D."/>
        </authorList>
    </citation>
    <scope>NUCLEOTIDE SEQUENCE [LARGE SCALE GENOMIC DNA]</scope>
    <source>
        <tissue evidence="4">Mixed pool</tissue>
    </source>
</reference>
<dbReference type="AlphaFoldDB" id="A0A1D2NGU0"/>
<dbReference type="SUPFAM" id="SSF57667">
    <property type="entry name" value="beta-beta-alpha zinc fingers"/>
    <property type="match status" value="1"/>
</dbReference>